<protein>
    <submittedName>
        <fullName evidence="5">GTPase-associated protein 1-related protein</fullName>
    </submittedName>
</protein>
<feature type="domain" description="GTPase-associated protein 1-like C-terminal" evidence="4">
    <location>
        <begin position="270"/>
        <end position="785"/>
    </location>
</feature>
<dbReference type="RefSeq" id="WP_319010791.1">
    <property type="nucleotide sequence ID" value="NZ_JAWJZF010000393.1"/>
</dbReference>
<sequence>MSLLQMHYTSAPPGPDGSGFRFTAVSPGVPHSVLREAEQLVGYEPPRDAPARPSEAELAAFPEMFGFARLSDGSGLLSRTVYTGADYSGRWGNFHAHAVLVPAGEPLPGDLPPIALWGAAEWTDRSPEAGTPAPPVRLTPRLPAGLGGELARFAAELGPRLAAVLADLRRVTEDPAAPQVVLAESDTRRVAHWLLLASGALPRDAARGLTFTTYTRRPQHARQQVVGVRPEDARAVTGQPHRYAVHDRSDTRADAPATDDLWALTAAAVWAAGADALFRRAQDLPGAEPFAVGPLATLALAEGVPVPAAAYAPAAAWATGHHHALGEEELETFLRAVCAEGRPGALAPDALAALLTALRDTVPLAVTAPITARLVEAAVRDPSLAPPPLPPGALPEPYRGRLTDGLGEAVRAGLGTPGTPLPRTAGLLRIAATLGIDHDDLLPGLADRLCRRIVDGAGAATGAGAGAVPELLDVLDESAPLRIHLLDLLEARAADHPAAVAAALRTVPLPRDGLGHRPHLRMCAAAGTPAPPAGNRTPALHALLRASGGSHLVTPLLLRTAVSLLWQDRAPTAEEASQLLGESGAEVHRSAGTWDDLVSAAVDAPADDRAAPTLAKQLLKYGRDAVGRAAYHDLALLAHVHTLEHADTDPSAPHGNLVERARSLSSQARPAAQERAAQALARLLLRADRPPRELQALAYSNDPTLIDAYAEAARSPVLTDFLTVPSRLADCYLAWNMHQGAGPVWNLTRRTLLEEVLRPAARKMPDDQLRLAAEHVGRYGAAHRDLFEEWARPAGGVKQLLRRFGGRRQDRTREPRWGDVEPPRDGGR</sequence>
<dbReference type="Pfam" id="PF20014">
    <property type="entry name" value="GAP1-M"/>
    <property type="match status" value="1"/>
</dbReference>
<evidence type="ECO:0000313" key="5">
    <source>
        <dbReference type="EMBL" id="MDX2294479.1"/>
    </source>
</evidence>
<feature type="domain" description="GTPase-associated protein 1 middle" evidence="3">
    <location>
        <begin position="153"/>
        <end position="247"/>
    </location>
</feature>
<keyword evidence="6" id="KW-1185">Reference proteome</keyword>
<feature type="domain" description="GTPase-associated protein 1 N-terminal" evidence="2">
    <location>
        <begin position="4"/>
        <end position="132"/>
    </location>
</feature>
<evidence type="ECO:0000313" key="6">
    <source>
        <dbReference type="Proteomes" id="UP001278571"/>
    </source>
</evidence>
<evidence type="ECO:0000256" key="1">
    <source>
        <dbReference type="SAM" id="MobiDB-lite"/>
    </source>
</evidence>
<dbReference type="InterPro" id="IPR045401">
    <property type="entry name" value="GAP1-M"/>
</dbReference>
<evidence type="ECO:0000259" key="4">
    <source>
        <dbReference type="Pfam" id="PF20052"/>
    </source>
</evidence>
<gene>
    <name evidence="5" type="ORF">R2363_20170</name>
</gene>
<evidence type="ECO:0000259" key="3">
    <source>
        <dbReference type="Pfam" id="PF20014"/>
    </source>
</evidence>
<feature type="compositionally biased region" description="Basic and acidic residues" evidence="1">
    <location>
        <begin position="807"/>
        <end position="828"/>
    </location>
</feature>
<dbReference type="EMBL" id="JAWJZF010000393">
    <property type="protein sequence ID" value="MDX2294479.1"/>
    <property type="molecule type" value="Genomic_DNA"/>
</dbReference>
<accession>A0ABU4K9N0</accession>
<evidence type="ECO:0000259" key="2">
    <source>
        <dbReference type="Pfam" id="PF20013"/>
    </source>
</evidence>
<name>A0ABU4K9N0_9ACTN</name>
<proteinExistence type="predicted"/>
<dbReference type="Pfam" id="PF20052">
    <property type="entry name" value="GAP1-C"/>
    <property type="match status" value="1"/>
</dbReference>
<comment type="caution">
    <text evidence="5">The sequence shown here is derived from an EMBL/GenBank/DDBJ whole genome shotgun (WGS) entry which is preliminary data.</text>
</comment>
<organism evidence="5 6">
    <name type="scientific">Streptomyces roseolus</name>
    <dbReference type="NCBI Taxonomy" id="67358"/>
    <lineage>
        <taxon>Bacteria</taxon>
        <taxon>Bacillati</taxon>
        <taxon>Actinomycetota</taxon>
        <taxon>Actinomycetes</taxon>
        <taxon>Kitasatosporales</taxon>
        <taxon>Streptomycetaceae</taxon>
        <taxon>Streptomyces</taxon>
    </lineage>
</organism>
<dbReference type="InterPro" id="IPR049532">
    <property type="entry name" value="GAP1-like_C"/>
</dbReference>
<feature type="region of interest" description="Disordered" evidence="1">
    <location>
        <begin position="802"/>
        <end position="828"/>
    </location>
</feature>
<dbReference type="Pfam" id="PF20013">
    <property type="entry name" value="GAP1-N2"/>
    <property type="match status" value="1"/>
</dbReference>
<dbReference type="Proteomes" id="UP001278571">
    <property type="component" value="Unassembled WGS sequence"/>
</dbReference>
<reference evidence="5 6" key="1">
    <citation type="submission" date="2023-10" db="EMBL/GenBank/DDBJ databases">
        <authorList>
            <person name="Wang X.X."/>
        </authorList>
    </citation>
    <scope>NUCLEOTIDE SEQUENCE [LARGE SCALE GENOMIC DNA]</scope>
    <source>
        <strain evidence="5 6">NBRC 12816</strain>
    </source>
</reference>
<dbReference type="InterPro" id="IPR045402">
    <property type="entry name" value="GAP1-N2"/>
</dbReference>